<accession>A0A6A4HT89</accession>
<sequence>MSLSRLHRSKVVLRTFRQAFHCTTSSPFSKPGKNQIRQPDSTPREPKSKHRPNVSPIDPLMAPSPSPAFLEKRQMQHLVYLEAQSSRRPSDVIRMNAARDLARSYDVVQDFRKAGQIATAAIYAAIDDDSREKEFSDAFKDSGLLCKDEENIDWSKLDKFFESEKLSVT</sequence>
<organism evidence="2 3">
    <name type="scientific">Gymnopus androsaceus JB14</name>
    <dbReference type="NCBI Taxonomy" id="1447944"/>
    <lineage>
        <taxon>Eukaryota</taxon>
        <taxon>Fungi</taxon>
        <taxon>Dikarya</taxon>
        <taxon>Basidiomycota</taxon>
        <taxon>Agaricomycotina</taxon>
        <taxon>Agaricomycetes</taxon>
        <taxon>Agaricomycetidae</taxon>
        <taxon>Agaricales</taxon>
        <taxon>Marasmiineae</taxon>
        <taxon>Omphalotaceae</taxon>
        <taxon>Gymnopus</taxon>
    </lineage>
</organism>
<name>A0A6A4HT89_9AGAR</name>
<feature type="region of interest" description="Disordered" evidence="1">
    <location>
        <begin position="24"/>
        <end position="67"/>
    </location>
</feature>
<keyword evidence="3" id="KW-1185">Reference proteome</keyword>
<proteinExistence type="predicted"/>
<dbReference type="EMBL" id="ML769459">
    <property type="protein sequence ID" value="KAE9400177.1"/>
    <property type="molecule type" value="Genomic_DNA"/>
</dbReference>
<gene>
    <name evidence="2" type="ORF">BT96DRAFT_1018991</name>
</gene>
<evidence type="ECO:0000313" key="2">
    <source>
        <dbReference type="EMBL" id="KAE9400177.1"/>
    </source>
</evidence>
<reference evidence="2" key="1">
    <citation type="journal article" date="2019" name="Environ. Microbiol.">
        <title>Fungal ecological strategies reflected in gene transcription - a case study of two litter decomposers.</title>
        <authorList>
            <person name="Barbi F."/>
            <person name="Kohler A."/>
            <person name="Barry K."/>
            <person name="Baskaran P."/>
            <person name="Daum C."/>
            <person name="Fauchery L."/>
            <person name="Ihrmark K."/>
            <person name="Kuo A."/>
            <person name="LaButti K."/>
            <person name="Lipzen A."/>
            <person name="Morin E."/>
            <person name="Grigoriev I.V."/>
            <person name="Henrissat B."/>
            <person name="Lindahl B."/>
            <person name="Martin F."/>
        </authorList>
    </citation>
    <scope>NUCLEOTIDE SEQUENCE</scope>
    <source>
        <strain evidence="2">JB14</strain>
    </source>
</reference>
<evidence type="ECO:0000256" key="1">
    <source>
        <dbReference type="SAM" id="MobiDB-lite"/>
    </source>
</evidence>
<dbReference type="AlphaFoldDB" id="A0A6A4HT89"/>
<evidence type="ECO:0000313" key="3">
    <source>
        <dbReference type="Proteomes" id="UP000799118"/>
    </source>
</evidence>
<protein>
    <submittedName>
        <fullName evidence="2">Uncharacterized protein</fullName>
    </submittedName>
</protein>
<dbReference type="Proteomes" id="UP000799118">
    <property type="component" value="Unassembled WGS sequence"/>
</dbReference>